<keyword evidence="3" id="KW-1185">Reference proteome</keyword>
<comment type="caution">
    <text evidence="2">The sequence shown here is derived from an EMBL/GenBank/DDBJ whole genome shotgun (WGS) entry which is preliminary data.</text>
</comment>
<evidence type="ECO:0000313" key="2">
    <source>
        <dbReference type="EMBL" id="KAK7306065.1"/>
    </source>
</evidence>
<evidence type="ECO:0000256" key="1">
    <source>
        <dbReference type="SAM" id="MobiDB-lite"/>
    </source>
</evidence>
<feature type="region of interest" description="Disordered" evidence="1">
    <location>
        <begin position="1"/>
        <end position="22"/>
    </location>
</feature>
<name>A0AAN9PND7_CANGL</name>
<sequence length="95" mass="10618">MSSHGMAACRETRAQSNTRSEGREWSLFHPYEPMHTSCDFSSIKLDGTNLERTSSAHARAWVRSLPGTLFSKTSSFSKSHLAVVIWALPFGPRHP</sequence>
<dbReference type="EMBL" id="JAYMYQ010000011">
    <property type="protein sequence ID" value="KAK7306065.1"/>
    <property type="molecule type" value="Genomic_DNA"/>
</dbReference>
<evidence type="ECO:0000313" key="3">
    <source>
        <dbReference type="Proteomes" id="UP001367508"/>
    </source>
</evidence>
<gene>
    <name evidence="2" type="ORF">VNO77_43984</name>
</gene>
<dbReference type="Proteomes" id="UP001367508">
    <property type="component" value="Unassembled WGS sequence"/>
</dbReference>
<reference evidence="2 3" key="1">
    <citation type="submission" date="2024-01" db="EMBL/GenBank/DDBJ databases">
        <title>The genomes of 5 underutilized Papilionoideae crops provide insights into root nodulation and disease resistanc.</title>
        <authorList>
            <person name="Jiang F."/>
        </authorList>
    </citation>
    <scope>NUCLEOTIDE SEQUENCE [LARGE SCALE GENOMIC DNA]</scope>
    <source>
        <strain evidence="2">LVBAO_FW01</strain>
        <tissue evidence="2">Leaves</tissue>
    </source>
</reference>
<organism evidence="2 3">
    <name type="scientific">Canavalia gladiata</name>
    <name type="common">Sword bean</name>
    <name type="synonym">Dolichos gladiatus</name>
    <dbReference type="NCBI Taxonomy" id="3824"/>
    <lineage>
        <taxon>Eukaryota</taxon>
        <taxon>Viridiplantae</taxon>
        <taxon>Streptophyta</taxon>
        <taxon>Embryophyta</taxon>
        <taxon>Tracheophyta</taxon>
        <taxon>Spermatophyta</taxon>
        <taxon>Magnoliopsida</taxon>
        <taxon>eudicotyledons</taxon>
        <taxon>Gunneridae</taxon>
        <taxon>Pentapetalae</taxon>
        <taxon>rosids</taxon>
        <taxon>fabids</taxon>
        <taxon>Fabales</taxon>
        <taxon>Fabaceae</taxon>
        <taxon>Papilionoideae</taxon>
        <taxon>50 kb inversion clade</taxon>
        <taxon>NPAAA clade</taxon>
        <taxon>indigoferoid/millettioid clade</taxon>
        <taxon>Phaseoleae</taxon>
        <taxon>Canavalia</taxon>
    </lineage>
</organism>
<proteinExistence type="predicted"/>
<accession>A0AAN9PND7</accession>
<dbReference type="AlphaFoldDB" id="A0AAN9PND7"/>
<protein>
    <submittedName>
        <fullName evidence="2">Uncharacterized protein</fullName>
    </submittedName>
</protein>